<feature type="domain" description="Phosphatidic acid phosphatase type 2/haloperoxidase" evidence="2">
    <location>
        <begin position="52"/>
        <end position="176"/>
    </location>
</feature>
<dbReference type="InterPro" id="IPR036938">
    <property type="entry name" value="PAP2/HPO_sf"/>
</dbReference>
<keyword evidence="4" id="KW-1185">Reference proteome</keyword>
<feature type="transmembrane region" description="Helical" evidence="1">
    <location>
        <begin position="23"/>
        <end position="45"/>
    </location>
</feature>
<feature type="transmembrane region" description="Helical" evidence="1">
    <location>
        <begin position="186"/>
        <end position="206"/>
    </location>
</feature>
<keyword evidence="1" id="KW-0812">Transmembrane</keyword>
<organism evidence="3 4">
    <name type="scientific">Natronococcus pandeyae</name>
    <dbReference type="NCBI Taxonomy" id="2055836"/>
    <lineage>
        <taxon>Archaea</taxon>
        <taxon>Methanobacteriati</taxon>
        <taxon>Methanobacteriota</taxon>
        <taxon>Stenosarchaea group</taxon>
        <taxon>Halobacteria</taxon>
        <taxon>Halobacteriales</taxon>
        <taxon>Natrialbaceae</taxon>
        <taxon>Natronococcus</taxon>
    </lineage>
</organism>
<feature type="transmembrane region" description="Helical" evidence="1">
    <location>
        <begin position="272"/>
        <end position="292"/>
    </location>
</feature>
<dbReference type="SUPFAM" id="SSF48317">
    <property type="entry name" value="Acid phosphatase/Vanadium-dependent haloperoxidase"/>
    <property type="match status" value="1"/>
</dbReference>
<comment type="caution">
    <text evidence="3">The sequence shown here is derived from an EMBL/GenBank/DDBJ whole genome shotgun (WGS) entry which is preliminary data.</text>
</comment>
<dbReference type="Pfam" id="PF01569">
    <property type="entry name" value="PAP2"/>
    <property type="match status" value="1"/>
</dbReference>
<keyword evidence="1" id="KW-1133">Transmembrane helix</keyword>
<gene>
    <name evidence="3" type="ORF">CV102_23895</name>
</gene>
<accession>A0A8J8PZU0</accession>
<feature type="transmembrane region" description="Helical" evidence="1">
    <location>
        <begin position="246"/>
        <end position="266"/>
    </location>
</feature>
<keyword evidence="1" id="KW-0472">Membrane</keyword>
<dbReference type="EMBL" id="PHNJ01000021">
    <property type="protein sequence ID" value="TYL36184.1"/>
    <property type="molecule type" value="Genomic_DNA"/>
</dbReference>
<dbReference type="SMART" id="SM00014">
    <property type="entry name" value="acidPPc"/>
    <property type="match status" value="1"/>
</dbReference>
<proteinExistence type="predicted"/>
<dbReference type="RefSeq" id="WP_148860488.1">
    <property type="nucleotide sequence ID" value="NZ_PHNJ01000021.1"/>
</dbReference>
<evidence type="ECO:0000313" key="3">
    <source>
        <dbReference type="EMBL" id="TYL36184.1"/>
    </source>
</evidence>
<dbReference type="Proteomes" id="UP000766904">
    <property type="component" value="Unassembled WGS sequence"/>
</dbReference>
<name>A0A8J8PZU0_9EURY</name>
<dbReference type="PANTHER" id="PTHR14969">
    <property type="entry name" value="SPHINGOSINE-1-PHOSPHATE PHOSPHOHYDROLASE"/>
    <property type="match status" value="1"/>
</dbReference>
<dbReference type="InterPro" id="IPR000326">
    <property type="entry name" value="PAP2/HPO"/>
</dbReference>
<sequence length="296" mass="31239">MGRGIGEIEFLQEYIPESLATPIALFTQLGDVWFLVFLLGVLYLSPTTNRDAIAAVSGVTLAGLAFMDSLKHIFALPRPDQPLLPTEELPVVLQPLYEATAFSAGYGFPSGHALMTTIVYLSLADVLSISTRKRRYLIASLLIVTVSLSRIALGVHYLVDIVAGVGLGFGFLIATRTISTSVSDKGTAAFGLAVFLAGLNLLISLADTDALQLAGAALGAFAGWQLIGVTRGLLSERGQSKTDRLLWGRVITATIAITVLVAALGFNPVTSPVAQSGILGLGVAVFVLIPMIRDVR</sequence>
<feature type="transmembrane region" description="Helical" evidence="1">
    <location>
        <begin position="212"/>
        <end position="234"/>
    </location>
</feature>
<reference evidence="3" key="1">
    <citation type="submission" date="2017-11" db="EMBL/GenBank/DDBJ databases">
        <authorList>
            <person name="Kajale S.C."/>
            <person name="Sharma A."/>
        </authorList>
    </citation>
    <scope>NUCLEOTIDE SEQUENCE</scope>
    <source>
        <strain evidence="3">LS1_42</strain>
    </source>
</reference>
<feature type="transmembrane region" description="Helical" evidence="1">
    <location>
        <begin position="161"/>
        <end position="179"/>
    </location>
</feature>
<evidence type="ECO:0000256" key="1">
    <source>
        <dbReference type="SAM" id="Phobius"/>
    </source>
</evidence>
<dbReference type="AlphaFoldDB" id="A0A8J8PZU0"/>
<evidence type="ECO:0000313" key="4">
    <source>
        <dbReference type="Proteomes" id="UP000766904"/>
    </source>
</evidence>
<evidence type="ECO:0000259" key="2">
    <source>
        <dbReference type="SMART" id="SM00014"/>
    </source>
</evidence>
<protein>
    <submittedName>
        <fullName evidence="3">Phosphoesterase PA-phosphatase</fullName>
    </submittedName>
</protein>
<dbReference type="OrthoDB" id="10182at2157"/>
<dbReference type="PANTHER" id="PTHR14969:SF13">
    <property type="entry name" value="AT30094P"/>
    <property type="match status" value="1"/>
</dbReference>
<feature type="transmembrane region" description="Helical" evidence="1">
    <location>
        <begin position="136"/>
        <end position="155"/>
    </location>
</feature>
<feature type="transmembrane region" description="Helical" evidence="1">
    <location>
        <begin position="106"/>
        <end position="124"/>
    </location>
</feature>
<feature type="transmembrane region" description="Helical" evidence="1">
    <location>
        <begin position="52"/>
        <end position="74"/>
    </location>
</feature>
<dbReference type="Gene3D" id="1.20.144.10">
    <property type="entry name" value="Phosphatidic acid phosphatase type 2/haloperoxidase"/>
    <property type="match status" value="1"/>
</dbReference>